<feature type="region of interest" description="Disordered" evidence="1">
    <location>
        <begin position="1"/>
        <end position="33"/>
    </location>
</feature>
<keyword evidence="3" id="KW-1185">Reference proteome</keyword>
<comment type="caution">
    <text evidence="2">The sequence shown here is derived from an EMBL/GenBank/DDBJ whole genome shotgun (WGS) entry which is preliminary data.</text>
</comment>
<dbReference type="Proteomes" id="UP000268233">
    <property type="component" value="Unassembled WGS sequence"/>
</dbReference>
<name>A0A495R1N2_9EURY</name>
<evidence type="ECO:0000313" key="3">
    <source>
        <dbReference type="Proteomes" id="UP000268233"/>
    </source>
</evidence>
<evidence type="ECO:0000256" key="1">
    <source>
        <dbReference type="SAM" id="MobiDB-lite"/>
    </source>
</evidence>
<accession>A0A495R1N2</accession>
<dbReference type="AlphaFoldDB" id="A0A495R1N2"/>
<evidence type="ECO:0000313" key="2">
    <source>
        <dbReference type="EMBL" id="RKS81231.1"/>
    </source>
</evidence>
<sequence>MAETDCPTDNDGNDPSESAVKGVAYDAAPELLE</sequence>
<gene>
    <name evidence="2" type="ORF">BDK61_0506</name>
</gene>
<protein>
    <submittedName>
        <fullName evidence="2">Uncharacterized protein</fullName>
    </submittedName>
</protein>
<proteinExistence type="predicted"/>
<reference evidence="2 3" key="1">
    <citation type="submission" date="2018-10" db="EMBL/GenBank/DDBJ databases">
        <title>Genomic Encyclopedia of Archaeal and Bacterial Type Strains, Phase II (KMG-II): from individual species to whole genera.</title>
        <authorList>
            <person name="Goeker M."/>
        </authorList>
    </citation>
    <scope>NUCLEOTIDE SEQUENCE [LARGE SCALE GENOMIC DNA]</scope>
    <source>
        <strain evidence="2 3">DSM 11927</strain>
    </source>
</reference>
<organism evidence="2 3">
    <name type="scientific">Haloarcula quadrata</name>
    <dbReference type="NCBI Taxonomy" id="182779"/>
    <lineage>
        <taxon>Archaea</taxon>
        <taxon>Methanobacteriati</taxon>
        <taxon>Methanobacteriota</taxon>
        <taxon>Stenosarchaea group</taxon>
        <taxon>Halobacteria</taxon>
        <taxon>Halobacteriales</taxon>
        <taxon>Haloarculaceae</taxon>
        <taxon>Haloarcula</taxon>
    </lineage>
</organism>
<dbReference type="EMBL" id="RBWW01000001">
    <property type="protein sequence ID" value="RKS81231.1"/>
    <property type="molecule type" value="Genomic_DNA"/>
</dbReference>
<feature type="compositionally biased region" description="Acidic residues" evidence="1">
    <location>
        <begin position="1"/>
        <end position="14"/>
    </location>
</feature>